<name>S7WAJ4_SPRLO</name>
<evidence type="ECO:0000256" key="1">
    <source>
        <dbReference type="SAM" id="Phobius"/>
    </source>
</evidence>
<dbReference type="SMART" id="SM00220">
    <property type="entry name" value="S_TKc"/>
    <property type="match status" value="1"/>
</dbReference>
<keyword evidence="3" id="KW-0808">Transferase</keyword>
<dbReference type="HOGENOM" id="CLU_860991_0_0_1"/>
<keyword evidence="1" id="KW-1133">Transmembrane helix</keyword>
<dbReference type="GO" id="GO:0005524">
    <property type="term" value="F:ATP binding"/>
    <property type="evidence" value="ECO:0007669"/>
    <property type="project" value="InterPro"/>
</dbReference>
<dbReference type="GO" id="GO:0005634">
    <property type="term" value="C:nucleus"/>
    <property type="evidence" value="ECO:0007669"/>
    <property type="project" value="TreeGrafter"/>
</dbReference>
<dbReference type="GO" id="GO:0044773">
    <property type="term" value="P:mitotic DNA damage checkpoint signaling"/>
    <property type="evidence" value="ECO:0007669"/>
    <property type="project" value="TreeGrafter"/>
</dbReference>
<dbReference type="Gene3D" id="1.10.510.10">
    <property type="entry name" value="Transferase(Phosphotransferase) domain 1"/>
    <property type="match status" value="1"/>
</dbReference>
<dbReference type="SUPFAM" id="SSF56112">
    <property type="entry name" value="Protein kinase-like (PK-like)"/>
    <property type="match status" value="1"/>
</dbReference>
<feature type="domain" description="Protein kinase" evidence="2">
    <location>
        <begin position="64"/>
        <end position="318"/>
    </location>
</feature>
<dbReference type="STRING" id="1358809.S7WAJ4"/>
<dbReference type="GO" id="GO:0004674">
    <property type="term" value="F:protein serine/threonine kinase activity"/>
    <property type="evidence" value="ECO:0007669"/>
    <property type="project" value="TreeGrafter"/>
</dbReference>
<comment type="caution">
    <text evidence="3">The sequence shown here is derived from an EMBL/GenBank/DDBJ whole genome shotgun (WGS) entry which is preliminary data.</text>
</comment>
<keyword evidence="1" id="KW-0812">Transmembrane</keyword>
<keyword evidence="1" id="KW-0472">Membrane</keyword>
<proteinExistence type="predicted"/>
<dbReference type="OrthoDB" id="2186239at2759"/>
<protein>
    <submittedName>
        <fullName evidence="3">Protein kinase</fullName>
    </submittedName>
</protein>
<evidence type="ECO:0000313" key="3">
    <source>
        <dbReference type="EMBL" id="EPR78762.1"/>
    </source>
</evidence>
<dbReference type="PANTHER" id="PTHR44167">
    <property type="entry name" value="OVARIAN-SPECIFIC SERINE/THREONINE-PROTEIN KINASE LOK-RELATED"/>
    <property type="match status" value="1"/>
</dbReference>
<keyword evidence="3" id="KW-0418">Kinase</keyword>
<dbReference type="InterPro" id="IPR000719">
    <property type="entry name" value="Prot_kinase_dom"/>
</dbReference>
<sequence length="323" mass="38256">MINKLFSKLYLSRIFLLINIMIIPLLLTFIVKKVKILNKNKDIFEEADYYKDFIKYFERGENLFSVYTTIDRDFPGSLKEFYDQSLIIGKAHVYKSVILEKRVFRDMYLVVSTVKKTQNNIEVQKLLNSNNCTGLSNLYCYYTRGDKLYRCQRYALGRKLDMVIKNLSVNIKLYILGKVFEAIKFLHKLDIVHTALTPFSIIVSGHEPTIIDFTKAKYLPLKPIEKINRRGRKMYYVAPELKNEGRVHKGNDWYSFAMLFYYLFEENEDNISEGLNFENLNADNFKAAREFIKTVLNEEDPEEREDYVLKMNNQHEVFNFQST</sequence>
<evidence type="ECO:0000259" key="2">
    <source>
        <dbReference type="PROSITE" id="PS50011"/>
    </source>
</evidence>
<reference evidence="4" key="1">
    <citation type="journal article" date="2013" name="PLoS Genet.">
        <title>The genome of Spraguea lophii and the basis of host-microsporidian interactions.</title>
        <authorList>
            <person name="Campbell S.E."/>
            <person name="Williams T.A."/>
            <person name="Yousuf A."/>
            <person name="Soanes D.M."/>
            <person name="Paszkiewicz K.H."/>
            <person name="Williams B.A.P."/>
        </authorList>
    </citation>
    <scope>NUCLEOTIDE SEQUENCE [LARGE SCALE GENOMIC DNA]</scope>
    <source>
        <strain evidence="4">42_110</strain>
    </source>
</reference>
<dbReference type="InParanoid" id="S7WAJ4"/>
<gene>
    <name evidence="3" type="ORF">SLOPH_1506</name>
</gene>
<dbReference type="InterPro" id="IPR011009">
    <property type="entry name" value="Kinase-like_dom_sf"/>
</dbReference>
<dbReference type="EMBL" id="ATCN01000572">
    <property type="protein sequence ID" value="EPR78762.1"/>
    <property type="molecule type" value="Genomic_DNA"/>
</dbReference>
<evidence type="ECO:0000313" key="4">
    <source>
        <dbReference type="Proteomes" id="UP000014978"/>
    </source>
</evidence>
<dbReference type="PANTHER" id="PTHR44167:SF24">
    <property type="entry name" value="SERINE_THREONINE-PROTEIN KINASE CHK2"/>
    <property type="match status" value="1"/>
</dbReference>
<dbReference type="VEuPathDB" id="MicrosporidiaDB:SLOPH_1506"/>
<dbReference type="AlphaFoldDB" id="S7WAJ4"/>
<feature type="transmembrane region" description="Helical" evidence="1">
    <location>
        <begin position="12"/>
        <end position="31"/>
    </location>
</feature>
<dbReference type="PROSITE" id="PS50011">
    <property type="entry name" value="PROTEIN_KINASE_DOM"/>
    <property type="match status" value="1"/>
</dbReference>
<accession>S7WAJ4</accession>
<organism evidence="3 4">
    <name type="scientific">Spraguea lophii (strain 42_110)</name>
    <name type="common">Microsporidian parasite</name>
    <dbReference type="NCBI Taxonomy" id="1358809"/>
    <lineage>
        <taxon>Eukaryota</taxon>
        <taxon>Fungi</taxon>
        <taxon>Fungi incertae sedis</taxon>
        <taxon>Microsporidia</taxon>
        <taxon>Spragueidae</taxon>
        <taxon>Spraguea</taxon>
    </lineage>
</organism>
<keyword evidence="4" id="KW-1185">Reference proteome</keyword>
<dbReference type="GO" id="GO:0005737">
    <property type="term" value="C:cytoplasm"/>
    <property type="evidence" value="ECO:0007669"/>
    <property type="project" value="TreeGrafter"/>
</dbReference>
<dbReference type="Pfam" id="PF00069">
    <property type="entry name" value="Pkinase"/>
    <property type="match status" value="1"/>
</dbReference>
<dbReference type="Proteomes" id="UP000014978">
    <property type="component" value="Unassembled WGS sequence"/>
</dbReference>